<keyword evidence="6" id="KW-0574">Periplasm</keyword>
<evidence type="ECO:0000256" key="6">
    <source>
        <dbReference type="ARBA" id="ARBA00022764"/>
    </source>
</evidence>
<dbReference type="GO" id="GO:0046872">
    <property type="term" value="F:metal ion binding"/>
    <property type="evidence" value="ECO:0007669"/>
    <property type="project" value="UniProtKB-KW"/>
</dbReference>
<dbReference type="GeneID" id="99798350"/>
<dbReference type="Pfam" id="PF14537">
    <property type="entry name" value="Cytochrom_c3_2"/>
    <property type="match status" value="1"/>
</dbReference>
<accession>A0A3G4UV43</accession>
<dbReference type="RefSeq" id="WP_025010747.1">
    <property type="nucleotide sequence ID" value="NZ_AP024609.1"/>
</dbReference>
<evidence type="ECO:0000256" key="2">
    <source>
        <dbReference type="ARBA" id="ARBA00004418"/>
    </source>
</evidence>
<gene>
    <name evidence="12" type="primary">cctA_1</name>
    <name evidence="11" type="synonym">cctA_2</name>
    <name evidence="12" type="ORF">NCTC10738_01400</name>
    <name evidence="11" type="ORF">TUM17379_40510</name>
</gene>
<dbReference type="EMBL" id="AP024613">
    <property type="protein sequence ID" value="BCV47033.1"/>
    <property type="molecule type" value="Genomic_DNA"/>
</dbReference>
<comment type="cofactor">
    <cofactor evidence="1">
        <name>heme c</name>
        <dbReference type="ChEBI" id="CHEBI:61717"/>
    </cofactor>
</comment>
<keyword evidence="4" id="KW-0349">Heme</keyword>
<evidence type="ECO:0000313" key="13">
    <source>
        <dbReference type="Proteomes" id="UP000254069"/>
    </source>
</evidence>
<accession>A0A379ZAK9</accession>
<evidence type="ECO:0000256" key="4">
    <source>
        <dbReference type="ARBA" id="ARBA00022617"/>
    </source>
</evidence>
<dbReference type="AlphaFoldDB" id="A0A379ZAK9"/>
<dbReference type="Proteomes" id="UP000254069">
    <property type="component" value="Unassembled WGS sequence"/>
</dbReference>
<keyword evidence="3" id="KW-0813">Transport</keyword>
<reference evidence="11" key="2">
    <citation type="submission" date="2021-05" db="EMBL/GenBank/DDBJ databases">
        <title>Molecular characterization for Shewanella algae harboring chromosomal blaOXA-55-like strains isolated from clinical and environment sample.</title>
        <authorList>
            <person name="Ohama Y."/>
            <person name="Aoki K."/>
            <person name="Harada S."/>
            <person name="Moriya K."/>
            <person name="Ishii Y."/>
            <person name="Tateda K."/>
        </authorList>
    </citation>
    <scope>NUCLEOTIDE SEQUENCE</scope>
    <source>
        <strain evidence="11">TUM17379</strain>
    </source>
</reference>
<reference evidence="12 13" key="1">
    <citation type="submission" date="2018-06" db="EMBL/GenBank/DDBJ databases">
        <authorList>
            <consortium name="Pathogen Informatics"/>
            <person name="Doyle S."/>
        </authorList>
    </citation>
    <scope>NUCLEOTIDE SEQUENCE [LARGE SCALE GENOMIC DNA]</scope>
    <source>
        <strain evidence="12 13">NCTC10738</strain>
    </source>
</reference>
<comment type="subcellular location">
    <subcellularLocation>
        <location evidence="2">Periplasm</location>
    </subcellularLocation>
</comment>
<evidence type="ECO:0000259" key="10">
    <source>
        <dbReference type="Pfam" id="PF14537"/>
    </source>
</evidence>
<evidence type="ECO:0000313" key="12">
    <source>
        <dbReference type="EMBL" id="SUI58367.1"/>
    </source>
</evidence>
<dbReference type="Proteomes" id="UP000825078">
    <property type="component" value="Chromosome"/>
</dbReference>
<keyword evidence="9" id="KW-0732">Signal</keyword>
<dbReference type="Gene3D" id="1.10.1130.10">
    <property type="entry name" value="Flavocytochrome C3, Chain A"/>
    <property type="match status" value="1"/>
</dbReference>
<feature type="signal peptide" evidence="9">
    <location>
        <begin position="1"/>
        <end position="19"/>
    </location>
</feature>
<keyword evidence="7" id="KW-0249">Electron transport</keyword>
<keyword evidence="8" id="KW-0408">Iron</keyword>
<dbReference type="InterPro" id="IPR012286">
    <property type="entry name" value="Tetrahaem_cytochrome"/>
</dbReference>
<evidence type="ECO:0000256" key="9">
    <source>
        <dbReference type="SAM" id="SignalP"/>
    </source>
</evidence>
<protein>
    <submittedName>
        <fullName evidence="11 12">Cytochrome c</fullName>
    </submittedName>
</protein>
<feature type="domain" description="Tetrahaem cytochrome" evidence="10">
    <location>
        <begin position="26"/>
        <end position="96"/>
    </location>
</feature>
<evidence type="ECO:0000313" key="11">
    <source>
        <dbReference type="EMBL" id="BCV47033.1"/>
    </source>
</evidence>
<dbReference type="SUPFAM" id="SSF48695">
    <property type="entry name" value="Multiheme cytochromes"/>
    <property type="match status" value="1"/>
</dbReference>
<keyword evidence="13" id="KW-1185">Reference proteome</keyword>
<name>A0A379ZAK9_9GAMM</name>
<dbReference type="GO" id="GO:0042597">
    <property type="term" value="C:periplasmic space"/>
    <property type="evidence" value="ECO:0007669"/>
    <property type="project" value="UniProtKB-SubCell"/>
</dbReference>
<organism evidence="12 13">
    <name type="scientific">Shewanella algae</name>
    <dbReference type="NCBI Taxonomy" id="38313"/>
    <lineage>
        <taxon>Bacteria</taxon>
        <taxon>Pseudomonadati</taxon>
        <taxon>Pseudomonadota</taxon>
        <taxon>Gammaproteobacteria</taxon>
        <taxon>Alteromonadales</taxon>
        <taxon>Shewanellaceae</taxon>
        <taxon>Shewanella</taxon>
    </lineage>
</organism>
<evidence type="ECO:0000256" key="3">
    <source>
        <dbReference type="ARBA" id="ARBA00022448"/>
    </source>
</evidence>
<feature type="chain" id="PRO_5041606098" evidence="9">
    <location>
        <begin position="20"/>
        <end position="96"/>
    </location>
</feature>
<evidence type="ECO:0000256" key="8">
    <source>
        <dbReference type="ARBA" id="ARBA00023004"/>
    </source>
</evidence>
<evidence type="ECO:0000256" key="7">
    <source>
        <dbReference type="ARBA" id="ARBA00022982"/>
    </source>
</evidence>
<sequence length="96" mass="10211">MLKKMLLMMALGFSGSLLAAPIADSHTEMSGCEACHKDGSPSADYAFENEQCASCHGDMKSLEGEAHKKHDGVLSCTDCHTAHEEKDPAAGCKDCH</sequence>
<proteinExistence type="predicted"/>
<evidence type="ECO:0000256" key="5">
    <source>
        <dbReference type="ARBA" id="ARBA00022723"/>
    </source>
</evidence>
<keyword evidence="5" id="KW-0479">Metal-binding</keyword>
<dbReference type="InterPro" id="IPR036280">
    <property type="entry name" value="Multihaem_cyt_sf"/>
</dbReference>
<dbReference type="EMBL" id="UGYO01000001">
    <property type="protein sequence ID" value="SUI58367.1"/>
    <property type="molecule type" value="Genomic_DNA"/>
</dbReference>
<evidence type="ECO:0000256" key="1">
    <source>
        <dbReference type="ARBA" id="ARBA00001926"/>
    </source>
</evidence>
<dbReference type="KEGG" id="salg:BS332_08605"/>